<evidence type="ECO:0000313" key="8">
    <source>
        <dbReference type="Proteomes" id="UP000067206"/>
    </source>
</evidence>
<evidence type="ECO:0000256" key="2">
    <source>
        <dbReference type="ARBA" id="ARBA00022525"/>
    </source>
</evidence>
<dbReference type="InterPro" id="IPR019931">
    <property type="entry name" value="LPXTG_anchor"/>
</dbReference>
<evidence type="ECO:0000313" key="7">
    <source>
        <dbReference type="EMBL" id="ALE08829.1"/>
    </source>
</evidence>
<evidence type="ECO:0000256" key="4">
    <source>
        <dbReference type="ARBA" id="ARBA00023088"/>
    </source>
</evidence>
<feature type="domain" description="Gram-positive cocci surface proteins LPxTG" evidence="5">
    <location>
        <begin position="521"/>
        <end position="558"/>
    </location>
</feature>
<dbReference type="Pfam" id="PF17802">
    <property type="entry name" value="SpaA"/>
    <property type="match status" value="1"/>
</dbReference>
<dbReference type="NCBIfam" id="TIGR04226">
    <property type="entry name" value="RrgB_K2N_iso_D2"/>
    <property type="match status" value="1"/>
</dbReference>
<dbReference type="Proteomes" id="UP000067206">
    <property type="component" value="Chromosome"/>
</dbReference>
<dbReference type="RefSeq" id="WP_060620388.1">
    <property type="nucleotide sequence ID" value="NZ_CP010411.1"/>
</dbReference>
<reference evidence="7 8" key="1">
    <citation type="submission" date="2014-12" db="EMBL/GenBank/DDBJ databases">
        <title>Complete genome sequence of Bifidobacterium longum subsp. infantis BT1.</title>
        <authorList>
            <person name="Kim J.F."/>
            <person name="Kwak M.-J."/>
        </authorList>
    </citation>
    <scope>NUCLEOTIDE SEQUENCE [LARGE SCALE GENOMIC DNA]</scope>
    <source>
        <strain evidence="7 8">BT1</strain>
    </source>
</reference>
<proteinExistence type="predicted"/>
<dbReference type="InterPro" id="IPR041033">
    <property type="entry name" value="SpaA_PFL_dom_1"/>
</dbReference>
<evidence type="ECO:0000259" key="5">
    <source>
        <dbReference type="Pfam" id="PF00746"/>
    </source>
</evidence>
<dbReference type="InterPro" id="IPR048052">
    <property type="entry name" value="FM1-like"/>
</dbReference>
<evidence type="ECO:0000256" key="3">
    <source>
        <dbReference type="ARBA" id="ARBA00022729"/>
    </source>
</evidence>
<sequence length="562" mass="58177">MRLKNITAMVAAIATAASLGTVAVASADAQTVTTGDATITLNAQTAGQLTGHTFKAVKIASYDVYGTEPNQSVTLRTEDDVKAEVVKYLTATSHYAETDGDPLAWAQQQNDPKLDQSGASPWLGDGTTRGLADALAPQAKSAFTPVINGATATFTLTSPGLWLIVDQAATDASSRSLPILAGTPLTINGKQVSTGRIAMKNQTASVSKTVADQTVAAGQDASYTITTAIPNYVGYKVQGYQFTVSDTFDANAPLSYKPGTLTVKVGDQVLTAGTDYTVTGFDATSKTFTIDLSKYITANGFFGTSAPKPESTFTDADLVGKTVTVEYKATVTGSTGNAGAANKPAIKYPNDPTNNENKQEVPGTPVKVFNFDYTLLKKDKTTNTTLEGAKFAIKQNKADGKYLAYTTGKDGKGAWSELAAKPESTATGTAAGVFATGQDGKVRFPALDEGKYTIEEIAAPTGYTNVGVSFSFEIKANLTGTGAAQTANPTYAIDADSATGSDRWGLVSNGNGAEATVENVKSITQLPLTGGAGTMLFTVFAVLLIGAGVAVSVKSRKTSAIA</sequence>
<keyword evidence="2" id="KW-0964">Secreted</keyword>
<accession>A0A0M4MG47</accession>
<dbReference type="PATRIC" id="fig|1682.24.peg.748"/>
<name>A0A0M4MG47_BIFLI</name>
<evidence type="ECO:0000256" key="1">
    <source>
        <dbReference type="ARBA" id="ARBA00022512"/>
    </source>
</evidence>
<protein>
    <submittedName>
        <fullName evidence="7">Fimbrial subunit FimA</fullName>
    </submittedName>
</protein>
<evidence type="ECO:0000259" key="6">
    <source>
        <dbReference type="Pfam" id="PF17802"/>
    </source>
</evidence>
<organism evidence="7 8">
    <name type="scientific">Bifidobacterium longum subsp. infantis</name>
    <dbReference type="NCBI Taxonomy" id="1682"/>
    <lineage>
        <taxon>Bacteria</taxon>
        <taxon>Bacillati</taxon>
        <taxon>Actinomycetota</taxon>
        <taxon>Actinomycetes</taxon>
        <taxon>Bifidobacteriales</taxon>
        <taxon>Bifidobacteriaceae</taxon>
        <taxon>Bifidobacterium</taxon>
    </lineage>
</organism>
<dbReference type="GO" id="GO:0005975">
    <property type="term" value="P:carbohydrate metabolic process"/>
    <property type="evidence" value="ECO:0007669"/>
    <property type="project" value="UniProtKB-ARBA"/>
</dbReference>
<dbReference type="EMBL" id="CP010411">
    <property type="protein sequence ID" value="ALE08829.1"/>
    <property type="molecule type" value="Genomic_DNA"/>
</dbReference>
<dbReference type="NCBIfam" id="NF033902">
    <property type="entry name" value="iso_D2_wall_anc"/>
    <property type="match status" value="1"/>
</dbReference>
<dbReference type="Gene3D" id="2.60.40.740">
    <property type="match status" value="1"/>
</dbReference>
<dbReference type="AlphaFoldDB" id="A0A0M4MG47"/>
<keyword evidence="4" id="KW-0572">Peptidoglycan-anchor</keyword>
<keyword evidence="1" id="KW-0134">Cell wall</keyword>
<dbReference type="InterPro" id="IPR026466">
    <property type="entry name" value="Fim_isopep_form_D2_dom"/>
</dbReference>
<dbReference type="Gene3D" id="2.60.40.10">
    <property type="entry name" value="Immunoglobulins"/>
    <property type="match status" value="1"/>
</dbReference>
<dbReference type="NCBIfam" id="TIGR01167">
    <property type="entry name" value="LPXTG_anchor"/>
    <property type="match status" value="1"/>
</dbReference>
<feature type="domain" description="SpaA-like prealbumin fold" evidence="6">
    <location>
        <begin position="373"/>
        <end position="477"/>
    </location>
</feature>
<dbReference type="Pfam" id="PF00746">
    <property type="entry name" value="Gram_pos_anchor"/>
    <property type="match status" value="1"/>
</dbReference>
<gene>
    <name evidence="7" type="ORF">RY67_775</name>
</gene>
<dbReference type="InterPro" id="IPR013783">
    <property type="entry name" value="Ig-like_fold"/>
</dbReference>
<keyword evidence="3" id="KW-0732">Signal</keyword>